<keyword evidence="3" id="KW-1185">Reference proteome</keyword>
<dbReference type="AlphaFoldDB" id="Q2GW46"/>
<gene>
    <name evidence="2" type="ORF">CHGG_07808</name>
</gene>
<dbReference type="InParanoid" id="Q2GW46"/>
<evidence type="ECO:0000313" key="2">
    <source>
        <dbReference type="EMBL" id="EAQ86555.1"/>
    </source>
</evidence>
<dbReference type="RefSeq" id="XP_001225464.1">
    <property type="nucleotide sequence ID" value="XM_001225463.1"/>
</dbReference>
<accession>Q2GW46</accession>
<dbReference type="Proteomes" id="UP000001056">
    <property type="component" value="Unassembled WGS sequence"/>
</dbReference>
<dbReference type="HOGENOM" id="CLU_137472_0_0_1"/>
<dbReference type="EMBL" id="CH408033">
    <property type="protein sequence ID" value="EAQ86555.1"/>
    <property type="molecule type" value="Genomic_DNA"/>
</dbReference>
<dbReference type="GeneID" id="4393776"/>
<evidence type="ECO:0000313" key="3">
    <source>
        <dbReference type="Proteomes" id="UP000001056"/>
    </source>
</evidence>
<evidence type="ECO:0000256" key="1">
    <source>
        <dbReference type="SAM" id="MobiDB-lite"/>
    </source>
</evidence>
<dbReference type="eggNOG" id="ENOG502RG3X">
    <property type="taxonomic scope" value="Eukaryota"/>
</dbReference>
<dbReference type="VEuPathDB" id="FungiDB:CHGG_07808"/>
<sequence length="164" mass="18415">MTFGDSIKSLLDTYANCISLLKAFGRGREEDGSVNSEKQRSHLRKSLKSDRSSIKRAYSSKLSASGDRFRKGDAKLPQTTIRRPASPGMSQLAVPNRISILSFASDSTKLGEIPQRKWQSVMQYGATDPDGDEYNVRPTFPLKPYTVEVKEKRFFGLFSRKRGT</sequence>
<dbReference type="STRING" id="306901.Q2GW46"/>
<protein>
    <submittedName>
        <fullName evidence="2">Uncharacterized protein</fullName>
    </submittedName>
</protein>
<organism evidence="2 3">
    <name type="scientific">Chaetomium globosum (strain ATCC 6205 / CBS 148.51 / DSM 1962 / NBRC 6347 / NRRL 1970)</name>
    <name type="common">Soil fungus</name>
    <dbReference type="NCBI Taxonomy" id="306901"/>
    <lineage>
        <taxon>Eukaryota</taxon>
        <taxon>Fungi</taxon>
        <taxon>Dikarya</taxon>
        <taxon>Ascomycota</taxon>
        <taxon>Pezizomycotina</taxon>
        <taxon>Sordariomycetes</taxon>
        <taxon>Sordariomycetidae</taxon>
        <taxon>Sordariales</taxon>
        <taxon>Chaetomiaceae</taxon>
        <taxon>Chaetomium</taxon>
    </lineage>
</organism>
<reference evidence="3" key="1">
    <citation type="journal article" date="2015" name="Genome Announc.">
        <title>Draft genome sequence of the cellulolytic fungus Chaetomium globosum.</title>
        <authorList>
            <person name="Cuomo C.A."/>
            <person name="Untereiner W.A."/>
            <person name="Ma L.-J."/>
            <person name="Grabherr M."/>
            <person name="Birren B.W."/>
        </authorList>
    </citation>
    <scope>NUCLEOTIDE SEQUENCE [LARGE SCALE GENOMIC DNA]</scope>
    <source>
        <strain evidence="3">ATCC 6205 / CBS 148.51 / DSM 1962 / NBRC 6347 / NRRL 1970</strain>
    </source>
</reference>
<proteinExistence type="predicted"/>
<dbReference type="OrthoDB" id="5226911at2759"/>
<feature type="region of interest" description="Disordered" evidence="1">
    <location>
        <begin position="29"/>
        <end position="89"/>
    </location>
</feature>
<name>Q2GW46_CHAGB</name>
<dbReference type="OMA" id="TYANCIS"/>